<accession>A0A9P5VG04</accession>
<keyword evidence="2" id="KW-1185">Reference proteome</keyword>
<dbReference type="EMBL" id="JAAAUY010002535">
    <property type="protein sequence ID" value="KAF9311354.1"/>
    <property type="molecule type" value="Genomic_DNA"/>
</dbReference>
<organism evidence="1 2">
    <name type="scientific">Podila minutissima</name>
    <dbReference type="NCBI Taxonomy" id="64525"/>
    <lineage>
        <taxon>Eukaryota</taxon>
        <taxon>Fungi</taxon>
        <taxon>Fungi incertae sedis</taxon>
        <taxon>Mucoromycota</taxon>
        <taxon>Mortierellomycotina</taxon>
        <taxon>Mortierellomycetes</taxon>
        <taxon>Mortierellales</taxon>
        <taxon>Mortierellaceae</taxon>
        <taxon>Podila</taxon>
    </lineage>
</organism>
<comment type="caution">
    <text evidence="1">The sequence shown here is derived from an EMBL/GenBank/DDBJ whole genome shotgun (WGS) entry which is preliminary data.</text>
</comment>
<proteinExistence type="predicted"/>
<evidence type="ECO:0000313" key="1">
    <source>
        <dbReference type="EMBL" id="KAF9311354.1"/>
    </source>
</evidence>
<name>A0A9P5VG04_9FUNG</name>
<dbReference type="AlphaFoldDB" id="A0A9P5VG04"/>
<sequence length="118" mass="12842">MNNTNATMAAPVIPSHRYAMQILAQQQQQQLLQQQGHHMPMTMTGLTMEAQSKMNQDLQMGTLGSMAPMASTTTADDMNGYDPTRFWVDFSAAESNPGPPATTATTVADGQYNGSLWM</sequence>
<dbReference type="Proteomes" id="UP000696485">
    <property type="component" value="Unassembled WGS sequence"/>
</dbReference>
<evidence type="ECO:0000313" key="2">
    <source>
        <dbReference type="Proteomes" id="UP000696485"/>
    </source>
</evidence>
<reference evidence="1" key="1">
    <citation type="journal article" date="2020" name="Fungal Divers.">
        <title>Resolving the Mortierellaceae phylogeny through synthesis of multi-gene phylogenetics and phylogenomics.</title>
        <authorList>
            <person name="Vandepol N."/>
            <person name="Liber J."/>
            <person name="Desiro A."/>
            <person name="Na H."/>
            <person name="Kennedy M."/>
            <person name="Barry K."/>
            <person name="Grigoriev I.V."/>
            <person name="Miller A.N."/>
            <person name="O'Donnell K."/>
            <person name="Stajich J.E."/>
            <person name="Bonito G."/>
        </authorList>
    </citation>
    <scope>NUCLEOTIDE SEQUENCE</scope>
    <source>
        <strain evidence="1">NVP1</strain>
    </source>
</reference>
<protein>
    <submittedName>
        <fullName evidence="1">Uncharacterized protein</fullName>
    </submittedName>
</protein>
<gene>
    <name evidence="1" type="ORF">BG006_004579</name>
</gene>